<dbReference type="EMBL" id="CP004121">
    <property type="protein sequence ID" value="AGF54963.1"/>
    <property type="molecule type" value="Genomic_DNA"/>
</dbReference>
<accession>M1MF04</accession>
<organism evidence="2 3">
    <name type="scientific">Clostridium saccharoperbutylacetonicum N1-4(HMT)</name>
    <dbReference type="NCBI Taxonomy" id="931276"/>
    <lineage>
        <taxon>Bacteria</taxon>
        <taxon>Bacillati</taxon>
        <taxon>Bacillota</taxon>
        <taxon>Clostridia</taxon>
        <taxon>Eubacteriales</taxon>
        <taxon>Clostridiaceae</taxon>
        <taxon>Clostridium</taxon>
    </lineage>
</organism>
<dbReference type="Proteomes" id="UP000011728">
    <property type="component" value="Chromosome"/>
</dbReference>
<evidence type="ECO:0000313" key="2">
    <source>
        <dbReference type="EMBL" id="AGF54963.1"/>
    </source>
</evidence>
<proteinExistence type="predicted"/>
<dbReference type="AlphaFoldDB" id="M1MF04"/>
<dbReference type="HOGENOM" id="CLU_663435_0_0_9"/>
<dbReference type="eggNOG" id="COG2327">
    <property type="taxonomic scope" value="Bacteria"/>
</dbReference>
<reference evidence="2 3" key="1">
    <citation type="submission" date="2013-02" db="EMBL/GenBank/DDBJ databases">
        <title>Genome sequence of Clostridium saccharoperbutylacetonicum N1-4(HMT).</title>
        <authorList>
            <person name="Poehlein A."/>
            <person name="Daniel R."/>
        </authorList>
    </citation>
    <scope>NUCLEOTIDE SEQUENCE [LARGE SCALE GENOMIC DNA]</scope>
    <source>
        <strain evidence="3">N1-4(HMT)</strain>
    </source>
</reference>
<dbReference type="OrthoDB" id="1551438at2"/>
<dbReference type="InterPro" id="IPR007345">
    <property type="entry name" value="Polysacch_pyruvyl_Trfase"/>
</dbReference>
<evidence type="ECO:0000259" key="1">
    <source>
        <dbReference type="Pfam" id="PF04230"/>
    </source>
</evidence>
<dbReference type="RefSeq" id="WP_015391288.1">
    <property type="nucleotide sequence ID" value="NC_020291.1"/>
</dbReference>
<gene>
    <name evidence="2" type="ORF">Cspa_c11870</name>
</gene>
<feature type="domain" description="Polysaccharide pyruvyl transferase" evidence="1">
    <location>
        <begin position="83"/>
        <end position="338"/>
    </location>
</feature>
<dbReference type="KEGG" id="csr:Cspa_c11870"/>
<keyword evidence="3" id="KW-1185">Reference proteome</keyword>
<dbReference type="PATRIC" id="fig|931276.5.peg.1144"/>
<dbReference type="PANTHER" id="PTHR36836">
    <property type="entry name" value="COLANIC ACID BIOSYNTHESIS PROTEIN WCAK"/>
    <property type="match status" value="1"/>
</dbReference>
<evidence type="ECO:0000313" key="3">
    <source>
        <dbReference type="Proteomes" id="UP000011728"/>
    </source>
</evidence>
<dbReference type="Pfam" id="PF04230">
    <property type="entry name" value="PS_pyruv_trans"/>
    <property type="match status" value="1"/>
</dbReference>
<dbReference type="PANTHER" id="PTHR36836:SF1">
    <property type="entry name" value="COLANIC ACID BIOSYNTHESIS PROTEIN WCAK"/>
    <property type="match status" value="1"/>
</dbReference>
<protein>
    <recommendedName>
        <fullName evidence="1">Polysaccharide pyruvyl transferase domain-containing protein</fullName>
    </recommendedName>
</protein>
<sequence>MGRKIRIEHASNPLNYGTNMMVTNFMYYLDKHLGEKNEYFLDVFNDKDLQNFRNQYKEGNIKRETIDYTLTHSNNIVEKAINKVKRKVAFNYFYNNQVKKLKKNTDRLVILGGDDLSEYYQIDALKRELSRIKDIKKTIKTFLVGQTIGPFHKERMELARGSLKDIPIYSRDPWTTNYIKNNLKISKCKESADLALLPLPYQDDVKIKENILHKYELKGEEYITLVVSGLYHSYCEDKQLYLDNWIKIITYLKDKFKDKKIVFLPHVLRNSQYDDRNMIGELQQRLGEGKEYAYIYDEMMPLEARFILGNGMFTITGRMHGSISTFQSRKPAISISYSVKYNGVIGEGLKLGNTIVDGLGMSKWNNYGVANEVIRKVEYVLKNESQIKDQINRSVSKAEISIRNMIEEIGMKIK</sequence>
<name>M1MF04_9CLOT</name>
<dbReference type="STRING" id="36745.CLSAP_11940"/>